<evidence type="ECO:0000313" key="2">
    <source>
        <dbReference type="Proteomes" id="UP000631114"/>
    </source>
</evidence>
<dbReference type="EMBL" id="JADFTS010000009">
    <property type="protein sequence ID" value="KAF9588160.1"/>
    <property type="molecule type" value="Genomic_DNA"/>
</dbReference>
<protein>
    <submittedName>
        <fullName evidence="1">Uncharacterized protein</fullName>
    </submittedName>
</protein>
<proteinExistence type="predicted"/>
<evidence type="ECO:0000313" key="1">
    <source>
        <dbReference type="EMBL" id="KAF9588160.1"/>
    </source>
</evidence>
<sequence length="87" mass="9859">MTCPFAHKWKDVDDDARTLLHEKVLNVSEKNKYSRSCLTTGHRGGSKSFIRALADMADPESQQEPSQLNCIKIPTIMKKKGWISLQV</sequence>
<reference evidence="1 2" key="1">
    <citation type="submission" date="2020-10" db="EMBL/GenBank/DDBJ databases">
        <title>The Coptis chinensis genome and diversification of protoberbering-type alkaloids.</title>
        <authorList>
            <person name="Wang B."/>
            <person name="Shu S."/>
            <person name="Song C."/>
            <person name="Liu Y."/>
        </authorList>
    </citation>
    <scope>NUCLEOTIDE SEQUENCE [LARGE SCALE GENOMIC DNA]</scope>
    <source>
        <strain evidence="1">HL-2020</strain>
        <tissue evidence="1">Leaf</tissue>
    </source>
</reference>
<dbReference type="OrthoDB" id="1921870at2759"/>
<dbReference type="Proteomes" id="UP000631114">
    <property type="component" value="Unassembled WGS sequence"/>
</dbReference>
<name>A0A835LBC8_9MAGN</name>
<dbReference type="AlphaFoldDB" id="A0A835LBC8"/>
<accession>A0A835LBC8</accession>
<keyword evidence="2" id="KW-1185">Reference proteome</keyword>
<organism evidence="1 2">
    <name type="scientific">Coptis chinensis</name>
    <dbReference type="NCBI Taxonomy" id="261450"/>
    <lineage>
        <taxon>Eukaryota</taxon>
        <taxon>Viridiplantae</taxon>
        <taxon>Streptophyta</taxon>
        <taxon>Embryophyta</taxon>
        <taxon>Tracheophyta</taxon>
        <taxon>Spermatophyta</taxon>
        <taxon>Magnoliopsida</taxon>
        <taxon>Ranunculales</taxon>
        <taxon>Ranunculaceae</taxon>
        <taxon>Coptidoideae</taxon>
        <taxon>Coptis</taxon>
    </lineage>
</organism>
<gene>
    <name evidence="1" type="ORF">IFM89_007849</name>
</gene>
<comment type="caution">
    <text evidence="1">The sequence shown here is derived from an EMBL/GenBank/DDBJ whole genome shotgun (WGS) entry which is preliminary data.</text>
</comment>